<dbReference type="PROSITE" id="PS51683">
    <property type="entry name" value="SAM_OMT_II"/>
    <property type="match status" value="1"/>
</dbReference>
<protein>
    <recommendedName>
        <fullName evidence="10">O-methyltransferase domain-containing protein</fullName>
    </recommendedName>
</protein>
<dbReference type="GO" id="GO:0032259">
    <property type="term" value="P:methylation"/>
    <property type="evidence" value="ECO:0007669"/>
    <property type="project" value="UniProtKB-KW"/>
</dbReference>
<feature type="region of interest" description="Disordered" evidence="5">
    <location>
        <begin position="362"/>
        <end position="383"/>
    </location>
</feature>
<evidence type="ECO:0000313" key="8">
    <source>
        <dbReference type="EMBL" id="KAD6454553.1"/>
    </source>
</evidence>
<dbReference type="SUPFAM" id="SSF53335">
    <property type="entry name" value="S-adenosyl-L-methionine-dependent methyltransferases"/>
    <property type="match status" value="1"/>
</dbReference>
<dbReference type="InterPro" id="IPR016461">
    <property type="entry name" value="COMT-like"/>
</dbReference>
<dbReference type="FunFam" id="1.10.10.10:FF:000213">
    <property type="entry name" value="Coniferyl alcohol 9-O-methyltransferase"/>
    <property type="match status" value="1"/>
</dbReference>
<dbReference type="Gene3D" id="3.40.50.150">
    <property type="entry name" value="Vaccinia Virus protein VP39"/>
    <property type="match status" value="1"/>
</dbReference>
<dbReference type="InterPro" id="IPR036388">
    <property type="entry name" value="WH-like_DNA-bd_sf"/>
</dbReference>
<dbReference type="InterPro" id="IPR012967">
    <property type="entry name" value="COMT_dimerisation"/>
</dbReference>
<evidence type="ECO:0000256" key="2">
    <source>
        <dbReference type="ARBA" id="ARBA00022679"/>
    </source>
</evidence>
<evidence type="ECO:0000256" key="4">
    <source>
        <dbReference type="ARBA" id="ARBA00034481"/>
    </source>
</evidence>
<dbReference type="InterPro" id="IPR001077">
    <property type="entry name" value="COMT_C"/>
</dbReference>
<dbReference type="Gene3D" id="1.10.10.10">
    <property type="entry name" value="Winged helix-like DNA-binding domain superfamily/Winged helix DNA-binding domain"/>
    <property type="match status" value="1"/>
</dbReference>
<evidence type="ECO:0008006" key="10">
    <source>
        <dbReference type="Google" id="ProtNLM"/>
    </source>
</evidence>
<evidence type="ECO:0000259" key="6">
    <source>
        <dbReference type="Pfam" id="PF00891"/>
    </source>
</evidence>
<evidence type="ECO:0000256" key="1">
    <source>
        <dbReference type="ARBA" id="ARBA00022603"/>
    </source>
</evidence>
<evidence type="ECO:0000313" key="9">
    <source>
        <dbReference type="Proteomes" id="UP000326396"/>
    </source>
</evidence>
<feature type="domain" description="O-methyltransferase dimerisation" evidence="7">
    <location>
        <begin position="25"/>
        <end position="117"/>
    </location>
</feature>
<proteinExistence type="inferred from homology"/>
<comment type="similarity">
    <text evidence="4">Belongs to the class I-like SAM-binding methyltransferase superfamily. Cation-independent O-methyltransferase family. COMT subfamily.</text>
</comment>
<dbReference type="OrthoDB" id="2410195at2759"/>
<name>A0A5N6PKU1_9ASTR</name>
<dbReference type="GO" id="GO:0008171">
    <property type="term" value="F:O-methyltransferase activity"/>
    <property type="evidence" value="ECO:0007669"/>
    <property type="project" value="InterPro"/>
</dbReference>
<dbReference type="SUPFAM" id="SSF46785">
    <property type="entry name" value="Winged helix' DNA-binding domain"/>
    <property type="match status" value="1"/>
</dbReference>
<keyword evidence="1" id="KW-0489">Methyltransferase</keyword>
<sequence length="383" mass="43755">MARMATQEGDEQSRCLLQSQAHIYSHVFGFINSMTLKCAIELQIPDIINSHGRPMMLSELVEALSINKEKSHFVYRLMRMLVHSGFFEKQSVSLTRGNDEEEEEGYLLTPASKLFLKEDPLCMRPFVLSMLDPTLMDPWQHMGKWFQTDDLNPFQTATGRSLWDFASQEPMLNKFFNEAMSTDARLVAKVILKDCRCLFEGVNSIVDVGGGTGNLAKSIAEAFPNISCICFDLPHVVKGLDGSKNFRYVAGDMFEAIPKADVILMKWILHDWNDEECIKILTRCKEAIPSKNNGGKVIIMDIVPRTILWETSKSQELYFPYPKSRTPCGRPLNSRTTLFEFPLSQEFFLKVENPFRVVPNHMRNPSTLKNQHMKPRTPPHLVV</sequence>
<dbReference type="CDD" id="cd02440">
    <property type="entry name" value="AdoMet_MTases"/>
    <property type="match status" value="1"/>
</dbReference>
<gene>
    <name evidence="8" type="ORF">E3N88_09259</name>
</gene>
<evidence type="ECO:0000259" key="7">
    <source>
        <dbReference type="Pfam" id="PF08100"/>
    </source>
</evidence>
<dbReference type="InterPro" id="IPR029063">
    <property type="entry name" value="SAM-dependent_MTases_sf"/>
</dbReference>
<dbReference type="PANTHER" id="PTHR11746">
    <property type="entry name" value="O-METHYLTRANSFERASE"/>
    <property type="match status" value="1"/>
</dbReference>
<keyword evidence="3" id="KW-0949">S-adenosyl-L-methionine</keyword>
<keyword evidence="2" id="KW-0808">Transferase</keyword>
<keyword evidence="9" id="KW-1185">Reference proteome</keyword>
<dbReference type="GO" id="GO:0008757">
    <property type="term" value="F:S-adenosylmethionine-dependent methyltransferase activity"/>
    <property type="evidence" value="ECO:0007669"/>
    <property type="project" value="UniProtKB-ARBA"/>
</dbReference>
<dbReference type="AlphaFoldDB" id="A0A5N6PKU1"/>
<dbReference type="GO" id="GO:0046983">
    <property type="term" value="F:protein dimerization activity"/>
    <property type="evidence" value="ECO:0007669"/>
    <property type="project" value="InterPro"/>
</dbReference>
<dbReference type="Pfam" id="PF00891">
    <property type="entry name" value="Methyltransf_2"/>
    <property type="match status" value="1"/>
</dbReference>
<dbReference type="EMBL" id="SZYD01000004">
    <property type="protein sequence ID" value="KAD6454553.1"/>
    <property type="molecule type" value="Genomic_DNA"/>
</dbReference>
<organism evidence="8 9">
    <name type="scientific">Mikania micrantha</name>
    <name type="common">bitter vine</name>
    <dbReference type="NCBI Taxonomy" id="192012"/>
    <lineage>
        <taxon>Eukaryota</taxon>
        <taxon>Viridiplantae</taxon>
        <taxon>Streptophyta</taxon>
        <taxon>Embryophyta</taxon>
        <taxon>Tracheophyta</taxon>
        <taxon>Spermatophyta</taxon>
        <taxon>Magnoliopsida</taxon>
        <taxon>eudicotyledons</taxon>
        <taxon>Gunneridae</taxon>
        <taxon>Pentapetalae</taxon>
        <taxon>asterids</taxon>
        <taxon>campanulids</taxon>
        <taxon>Asterales</taxon>
        <taxon>Asteraceae</taxon>
        <taxon>Asteroideae</taxon>
        <taxon>Heliantheae alliance</taxon>
        <taxon>Eupatorieae</taxon>
        <taxon>Mikania</taxon>
    </lineage>
</organism>
<evidence type="ECO:0000256" key="3">
    <source>
        <dbReference type="ARBA" id="ARBA00022691"/>
    </source>
</evidence>
<accession>A0A5N6PKU1</accession>
<dbReference type="InterPro" id="IPR036390">
    <property type="entry name" value="WH_DNA-bd_sf"/>
</dbReference>
<feature type="domain" description="O-methyltransferase C-terminal" evidence="6">
    <location>
        <begin position="139"/>
        <end position="303"/>
    </location>
</feature>
<comment type="caution">
    <text evidence="8">The sequence shown here is derived from an EMBL/GenBank/DDBJ whole genome shotgun (WGS) entry which is preliminary data.</text>
</comment>
<reference evidence="8 9" key="1">
    <citation type="submission" date="2019-05" db="EMBL/GenBank/DDBJ databases">
        <title>Mikania micrantha, genome provides insights into the molecular mechanism of rapid growth.</title>
        <authorList>
            <person name="Liu B."/>
        </authorList>
    </citation>
    <scope>NUCLEOTIDE SEQUENCE [LARGE SCALE GENOMIC DNA]</scope>
    <source>
        <strain evidence="8">NLD-2019</strain>
        <tissue evidence="8">Leaf</tissue>
    </source>
</reference>
<dbReference type="Pfam" id="PF08100">
    <property type="entry name" value="Dimerisation"/>
    <property type="match status" value="1"/>
</dbReference>
<evidence type="ECO:0000256" key="5">
    <source>
        <dbReference type="SAM" id="MobiDB-lite"/>
    </source>
</evidence>
<dbReference type="Proteomes" id="UP000326396">
    <property type="component" value="Linkage Group LG12"/>
</dbReference>